<sequence>MKYGNITLEEIENILSQMYNPKRKFKLMTGCTESGWRDISESTCNDINCKSCRTFDKSVRDEIERNIQS</sequence>
<proteinExistence type="predicted"/>
<name>S0A0V2_9CAUD</name>
<protein>
    <submittedName>
        <fullName evidence="1">Uncharacterized protein</fullName>
    </submittedName>
</protein>
<dbReference type="GeneID" id="16797420"/>
<keyword evidence="2" id="KW-1185">Reference proteome</keyword>
<dbReference type="Proteomes" id="UP000014725">
    <property type="component" value="Segment"/>
</dbReference>
<organism evidence="1 2">
    <name type="scientific">Cellulophaga phage phi14:2</name>
    <dbReference type="NCBI Taxonomy" id="1327990"/>
    <lineage>
        <taxon>Viruses</taxon>
        <taxon>Duplodnaviria</taxon>
        <taxon>Heunggongvirae</taxon>
        <taxon>Uroviricota</taxon>
        <taxon>Caudoviricetes</taxon>
        <taxon>Crassvirales</taxon>
        <taxon>Steigviridae</taxon>
        <taxon>Asinivirinae</taxon>
        <taxon>Akihdevirus</taxon>
        <taxon>Akihdevirus balticus</taxon>
    </lineage>
</organism>
<dbReference type="EMBL" id="KC821624">
    <property type="protein sequence ID" value="AGO48991.1"/>
    <property type="molecule type" value="Genomic_DNA"/>
</dbReference>
<reference evidence="2" key="2">
    <citation type="submission" date="2013-03" db="EMBL/GenBank/DDBJ databases">
        <title>The Cellulophaga phages: a novel, diverse, and globally ubiquitous model system.</title>
        <authorList>
            <person name="Holmfeldt K."/>
            <person name="Solonenko N."/>
            <person name="Shah M."/>
            <person name="Corrier K."/>
            <person name="Riemann L."/>
            <person name="VerBerkmoes N.C."/>
            <person name="Sullivan M.B."/>
        </authorList>
    </citation>
    <scope>NUCLEOTIDE SEQUENCE [LARGE SCALE GENOMIC DNA]</scope>
</reference>
<evidence type="ECO:0000313" key="1">
    <source>
        <dbReference type="EMBL" id="AGO48991.1"/>
    </source>
</evidence>
<dbReference type="KEGG" id="vg:16797420"/>
<gene>
    <name evidence="1" type="ORF">Phi14:2_gp113</name>
</gene>
<accession>S0A0V2</accession>
<reference evidence="1 2" key="1">
    <citation type="journal article" date="2013" name="Proc. Natl. Acad. Sci. U.S.A.">
        <title>Twelve previously unknown phage genera are ubiquitous in global oceans.</title>
        <authorList>
            <person name="Holmfeldt K."/>
            <person name="Solonenko N."/>
            <person name="Shah M."/>
            <person name="Corrier K."/>
            <person name="Riemann L."/>
            <person name="Verberkmoes N.C."/>
            <person name="Sullivan M.B."/>
        </authorList>
    </citation>
    <scope>NUCLEOTIDE SEQUENCE [LARGE SCALE GENOMIC DNA]</scope>
    <source>
        <strain evidence="1">Phi14:2</strain>
    </source>
</reference>
<evidence type="ECO:0000313" key="2">
    <source>
        <dbReference type="Proteomes" id="UP000014725"/>
    </source>
</evidence>